<protein>
    <submittedName>
        <fullName evidence="1">DUF535 family protein</fullName>
    </submittedName>
</protein>
<dbReference type="PANTHER" id="PTHR38785:SF1">
    <property type="entry name" value="HOMOLOG OF VIRK"/>
    <property type="match status" value="1"/>
</dbReference>
<organism evidence="1 2">
    <name type="scientific">Dyella flava</name>
    <dbReference type="NCBI Taxonomy" id="1920170"/>
    <lineage>
        <taxon>Bacteria</taxon>
        <taxon>Pseudomonadati</taxon>
        <taxon>Pseudomonadota</taxon>
        <taxon>Gammaproteobacteria</taxon>
        <taxon>Lysobacterales</taxon>
        <taxon>Rhodanobacteraceae</taxon>
        <taxon>Dyella</taxon>
    </lineage>
</organism>
<dbReference type="InterPro" id="IPR007488">
    <property type="entry name" value="DUF535"/>
</dbReference>
<sequence length="386" mass="43803">MNKPNHPPAGVLGIGIEAFLPSGVYAPDSRRPRRAQRSLVEKCMAAAMRCAGVADAWRDSGLANMLLSLRDRGDWSGPWYKRGVTALKYIVRSACMPLRQARFLSFIAAHPQMRVYRQRDPRLLERHMHRYVNATWRRHQRVEQVHRHYRFALTHLPSGLFDLVYGLGRASLGSLIGKDGSVLTLCMRPPILKGCEGELCLQLCDANENPLYSIVFTVSDEQPAIMIGCLQGPRGEHARARVRELTRNMYGMRPKQLMLSLVYAFAQHYGISKLLAISNDAYPLRRSGRPLYADYDAFWTEQHGQPAEGGWYVLPSTQMHKSEAQVPSHHRSAFRRREAFRRQAEQLLTQALEQPIPALPAFLVQECLVAVVPSLQNHRAETSWVS</sequence>
<evidence type="ECO:0000313" key="2">
    <source>
        <dbReference type="Proteomes" id="UP001430149"/>
    </source>
</evidence>
<dbReference type="PANTHER" id="PTHR38785">
    <property type="entry name" value="HOMOLOG OF VIRK"/>
    <property type="match status" value="1"/>
</dbReference>
<comment type="caution">
    <text evidence="1">The sequence shown here is derived from an EMBL/GenBank/DDBJ whole genome shotgun (WGS) entry which is preliminary data.</text>
</comment>
<accession>A0ABS2K011</accession>
<reference evidence="1" key="1">
    <citation type="submission" date="2020-10" db="EMBL/GenBank/DDBJ databases">
        <title>Phylogeny of dyella-like bacteria.</title>
        <authorList>
            <person name="Fu J."/>
        </authorList>
    </citation>
    <scope>NUCLEOTIDE SEQUENCE</scope>
    <source>
        <strain evidence="1">DHOC52</strain>
    </source>
</reference>
<name>A0ABS2K011_9GAMM</name>
<dbReference type="EMBL" id="JADIKE010000028">
    <property type="protein sequence ID" value="MBM7124586.1"/>
    <property type="molecule type" value="Genomic_DNA"/>
</dbReference>
<gene>
    <name evidence="1" type="ORF">ISP19_04280</name>
</gene>
<dbReference type="RefSeq" id="WP_204680117.1">
    <property type="nucleotide sequence ID" value="NZ_BSNR01000003.1"/>
</dbReference>
<evidence type="ECO:0000313" key="1">
    <source>
        <dbReference type="EMBL" id="MBM7124586.1"/>
    </source>
</evidence>
<proteinExistence type="predicted"/>
<dbReference type="Proteomes" id="UP001430149">
    <property type="component" value="Unassembled WGS sequence"/>
</dbReference>
<dbReference type="Pfam" id="PF04393">
    <property type="entry name" value="DUF535"/>
    <property type="match status" value="1"/>
</dbReference>
<keyword evidence="2" id="KW-1185">Reference proteome</keyword>